<accession>A0AAE1B8A1</accession>
<evidence type="ECO:0000256" key="2">
    <source>
        <dbReference type="ARBA" id="ARBA00022679"/>
    </source>
</evidence>
<keyword evidence="3 4" id="KW-0949">S-adenosyl-L-methionine</keyword>
<name>A0AAE1B8A1_9GAST</name>
<evidence type="ECO:0000256" key="4">
    <source>
        <dbReference type="HAMAP-Rule" id="MF_03044"/>
    </source>
</evidence>
<comment type="similarity">
    <text evidence="4">Belongs to the BMT2 family.</text>
</comment>
<keyword evidence="1 4" id="KW-0489">Methyltransferase</keyword>
<dbReference type="InterPro" id="IPR021867">
    <property type="entry name" value="Bmt2/SAMTOR"/>
</dbReference>
<organism evidence="6 7">
    <name type="scientific">Elysia crispata</name>
    <name type="common">lettuce slug</name>
    <dbReference type="NCBI Taxonomy" id="231223"/>
    <lineage>
        <taxon>Eukaryota</taxon>
        <taxon>Metazoa</taxon>
        <taxon>Spiralia</taxon>
        <taxon>Lophotrochozoa</taxon>
        <taxon>Mollusca</taxon>
        <taxon>Gastropoda</taxon>
        <taxon>Heterobranchia</taxon>
        <taxon>Euthyneura</taxon>
        <taxon>Panpulmonata</taxon>
        <taxon>Sacoglossa</taxon>
        <taxon>Placobranchoidea</taxon>
        <taxon>Plakobranchidae</taxon>
        <taxon>Elysia</taxon>
    </lineage>
</organism>
<dbReference type="GO" id="GO:0008168">
    <property type="term" value="F:methyltransferase activity"/>
    <property type="evidence" value="ECO:0007669"/>
    <property type="project" value="UniProtKB-UniRule"/>
</dbReference>
<feature type="compositionally biased region" description="Basic and acidic residues" evidence="5">
    <location>
        <begin position="117"/>
        <end position="126"/>
    </location>
</feature>
<evidence type="ECO:0000313" key="6">
    <source>
        <dbReference type="EMBL" id="KAK3800711.1"/>
    </source>
</evidence>
<protein>
    <recommendedName>
        <fullName evidence="4">S-adenosylmethionine sensor upstream of mTORC1</fullName>
    </recommendedName>
    <alternativeName>
        <fullName evidence="4">Probable methyltransferase BMT2 homolog</fullName>
        <ecNumber evidence="4">2.1.1.-</ecNumber>
    </alternativeName>
</protein>
<evidence type="ECO:0000256" key="5">
    <source>
        <dbReference type="SAM" id="MobiDB-lite"/>
    </source>
</evidence>
<dbReference type="SUPFAM" id="SSF53335">
    <property type="entry name" value="S-adenosyl-L-methionine-dependent methyltransferases"/>
    <property type="match status" value="1"/>
</dbReference>
<comment type="function">
    <text evidence="4">S-adenosyl-L-methionine-binding protein that acts as an inhibitor of mTORC1 signaling. Acts as a sensor of S-adenosyl-L-methionine to signal methionine sufficiency to mTORC1. Probably also acts as a S-adenosyl-L-methionine-dependent methyltransferase.</text>
</comment>
<dbReference type="PANTHER" id="PTHR21008">
    <property type="entry name" value="S-ADENOSYLMETHIONINE SENSOR UPSTREAM OF MTORC1-RELATED"/>
    <property type="match status" value="1"/>
</dbReference>
<comment type="caution">
    <text evidence="6">The sequence shown here is derived from an EMBL/GenBank/DDBJ whole genome shotgun (WGS) entry which is preliminary data.</text>
</comment>
<dbReference type="HAMAP" id="MF_03044">
    <property type="entry name" value="BMT2"/>
    <property type="match status" value="1"/>
</dbReference>
<keyword evidence="2 4" id="KW-0808">Transferase</keyword>
<feature type="binding site" evidence="4">
    <location>
        <position position="170"/>
    </location>
    <ligand>
        <name>S-adenosyl-L-methionine</name>
        <dbReference type="ChEBI" id="CHEBI:59789"/>
    </ligand>
</feature>
<dbReference type="PANTHER" id="PTHR21008:SF0">
    <property type="entry name" value="S-ADENOSYLMETHIONINE SENSOR UPSTREAM OF MTORC1"/>
    <property type="match status" value="1"/>
</dbReference>
<dbReference type="Gene3D" id="3.40.50.150">
    <property type="entry name" value="Vaccinia Virus protein VP39"/>
    <property type="match status" value="1"/>
</dbReference>
<dbReference type="EMBL" id="JAWDGP010000422">
    <property type="protein sequence ID" value="KAK3800711.1"/>
    <property type="molecule type" value="Genomic_DNA"/>
</dbReference>
<gene>
    <name evidence="6" type="ORF">RRG08_003117</name>
</gene>
<dbReference type="Proteomes" id="UP001283361">
    <property type="component" value="Unassembled WGS sequence"/>
</dbReference>
<feature type="region of interest" description="Disordered" evidence="5">
    <location>
        <begin position="107"/>
        <end position="137"/>
    </location>
</feature>
<dbReference type="GO" id="GO:0032259">
    <property type="term" value="P:methylation"/>
    <property type="evidence" value="ECO:0007669"/>
    <property type="project" value="UniProtKB-KW"/>
</dbReference>
<reference evidence="6" key="1">
    <citation type="journal article" date="2023" name="G3 (Bethesda)">
        <title>A reference genome for the long-term kleptoplast-retaining sea slug Elysia crispata morphotype clarki.</title>
        <authorList>
            <person name="Eastman K.E."/>
            <person name="Pendleton A.L."/>
            <person name="Shaikh M.A."/>
            <person name="Suttiyut T."/>
            <person name="Ogas R."/>
            <person name="Tomko P."/>
            <person name="Gavelis G."/>
            <person name="Widhalm J.R."/>
            <person name="Wisecaver J.H."/>
        </authorList>
    </citation>
    <scope>NUCLEOTIDE SEQUENCE</scope>
    <source>
        <strain evidence="6">ECLA1</strain>
    </source>
</reference>
<sequence>MEESDKYSSILKEQHQKLSAVIKGLHRQLRRAYRENNGDHEVVWERHIQDLASLQDYAEAMYCLATQHWAVHPDTRIQWCRQVAVEYFIGGGIYRALEKDMKRKMRHSLSKAANQKASEEFSHTDLTKQTPEEPSTQYNEIEIKKKLEEAKQNVQVNIPVKGRVRLLDVGSCYNPFLECPEFESIGVDLSPATQSVYQCDFLKLELIPSLAHSPSSDDLDLVPLTSKLGLTPEPTASPMTQLPRASFQVVVFSLLLEYLPASVQRWACCVKAHSLLVPHGLLLIVTPDSNSACRNAPMMKSWREALEHLGFQRWKYHKMEHVHCMAFRKVRDELPEHFPESVEKLLYIPQDFSDACYDDDHLPASERRSHSLGVNDPKHDAELETFLLSSLRRESIDLDSDLSSGLQLAEIKSCQDQVKQK</sequence>
<dbReference type="InterPro" id="IPR029063">
    <property type="entry name" value="SAM-dependent_MTases_sf"/>
</dbReference>
<feature type="compositionally biased region" description="Polar residues" evidence="5">
    <location>
        <begin position="127"/>
        <end position="137"/>
    </location>
</feature>
<dbReference type="EC" id="2.1.1.-" evidence="4"/>
<keyword evidence="7" id="KW-1185">Reference proteome</keyword>
<feature type="binding site" evidence="4">
    <location>
        <position position="188"/>
    </location>
    <ligand>
        <name>S-adenosyl-L-methionine</name>
        <dbReference type="ChEBI" id="CHEBI:59789"/>
    </ligand>
</feature>
<proteinExistence type="inferred from homology"/>
<evidence type="ECO:0000313" key="7">
    <source>
        <dbReference type="Proteomes" id="UP001283361"/>
    </source>
</evidence>
<evidence type="ECO:0000256" key="1">
    <source>
        <dbReference type="ARBA" id="ARBA00022603"/>
    </source>
</evidence>
<dbReference type="AlphaFoldDB" id="A0AAE1B8A1"/>
<evidence type="ECO:0000256" key="3">
    <source>
        <dbReference type="ARBA" id="ARBA00022691"/>
    </source>
</evidence>
<dbReference type="GO" id="GO:1904262">
    <property type="term" value="P:negative regulation of TORC1 signaling"/>
    <property type="evidence" value="ECO:0007669"/>
    <property type="project" value="TreeGrafter"/>
</dbReference>